<sequence length="175" mass="20572">MPLVVRQHKTSQVFRCCATHSGRYRRVNGRSRRVRLRLETWHRRERAPHLVWVYHYPDDLSFGDLRAHERTVIYMRRNTPRWSLRYIPATMTLGRPQLDSGSRKGATSARLHLPHSRTSFDLSYTNITHPASLNDRRRRVHRPPKIGSSPSSSSTRLRSRPDELRFVPCSPLPFP</sequence>
<name>A0ABQ0M650_MYCCL</name>
<evidence type="ECO:0000313" key="2">
    <source>
        <dbReference type="EMBL" id="GAT58342.1"/>
    </source>
</evidence>
<proteinExistence type="predicted"/>
<accession>A0ABQ0M650</accession>
<keyword evidence="3" id="KW-1185">Reference proteome</keyword>
<evidence type="ECO:0000313" key="3">
    <source>
        <dbReference type="Proteomes" id="UP000815677"/>
    </source>
</evidence>
<dbReference type="EMBL" id="DF849638">
    <property type="protein sequence ID" value="GAT58342.1"/>
    <property type="molecule type" value="Genomic_DNA"/>
</dbReference>
<feature type="compositionally biased region" description="Low complexity" evidence="1">
    <location>
        <begin position="145"/>
        <end position="156"/>
    </location>
</feature>
<reference evidence="2" key="1">
    <citation type="submission" date="2014-09" db="EMBL/GenBank/DDBJ databases">
        <title>Genome sequence of the luminous mushroom Mycena chlorophos for searching fungal bioluminescence genes.</title>
        <authorList>
            <person name="Tanaka Y."/>
            <person name="Kasuga D."/>
            <person name="Oba Y."/>
            <person name="Hase S."/>
            <person name="Sato K."/>
            <person name="Oba Y."/>
            <person name="Sakakibara Y."/>
        </authorList>
    </citation>
    <scope>NUCLEOTIDE SEQUENCE</scope>
</reference>
<organism evidence="2 3">
    <name type="scientific">Mycena chlorophos</name>
    <name type="common">Agaric fungus</name>
    <name type="synonym">Agaricus chlorophos</name>
    <dbReference type="NCBI Taxonomy" id="658473"/>
    <lineage>
        <taxon>Eukaryota</taxon>
        <taxon>Fungi</taxon>
        <taxon>Dikarya</taxon>
        <taxon>Basidiomycota</taxon>
        <taxon>Agaricomycotina</taxon>
        <taxon>Agaricomycetes</taxon>
        <taxon>Agaricomycetidae</taxon>
        <taxon>Agaricales</taxon>
        <taxon>Marasmiineae</taxon>
        <taxon>Mycenaceae</taxon>
        <taxon>Mycena</taxon>
    </lineage>
</organism>
<dbReference type="Proteomes" id="UP000815677">
    <property type="component" value="Unassembled WGS sequence"/>
</dbReference>
<feature type="region of interest" description="Disordered" evidence="1">
    <location>
        <begin position="131"/>
        <end position="163"/>
    </location>
</feature>
<protein>
    <submittedName>
        <fullName evidence="2">Uncharacterized protein</fullName>
    </submittedName>
</protein>
<evidence type="ECO:0000256" key="1">
    <source>
        <dbReference type="SAM" id="MobiDB-lite"/>
    </source>
</evidence>
<gene>
    <name evidence="2" type="ORF">MCHLO_14784</name>
</gene>